<reference evidence="1" key="1">
    <citation type="submission" date="2020-04" db="EMBL/GenBank/DDBJ databases">
        <authorList>
            <person name="Chiriac C."/>
            <person name="Salcher M."/>
            <person name="Ghai R."/>
            <person name="Kavagutti S V."/>
        </authorList>
    </citation>
    <scope>NUCLEOTIDE SEQUENCE</scope>
</reference>
<evidence type="ECO:0000313" key="1">
    <source>
        <dbReference type="EMBL" id="CAB4152386.1"/>
    </source>
</evidence>
<name>A0A6J5N4Z2_9CAUD</name>
<evidence type="ECO:0008006" key="2">
    <source>
        <dbReference type="Google" id="ProtNLM"/>
    </source>
</evidence>
<proteinExistence type="predicted"/>
<sequence length="238" mass="24368">MSGVAAAIGGAALIGYLSSQNAADTQATAAQNANNTQRGIYNQQRADTANARNLGDTASAELYANNFGKDGNWKDPGYEARLKEGYKAVNGMASARGGLNSGATMKALTRYGQEFASNEYGKAYDRQFNRLSTLAGYGNGLNPSLSNAGSNYASNVGNNMMGAANAQSAAQMAQGNAISGGLSTGANYYLQRQAMQQAQPTYNTMPNSYGAGSSGAGAGASGYSLGGYGNLNTQYGGQ</sequence>
<dbReference type="EMBL" id="LR796582">
    <property type="protein sequence ID" value="CAB4152386.1"/>
    <property type="molecule type" value="Genomic_DNA"/>
</dbReference>
<accession>A0A6J5N4Z2</accession>
<gene>
    <name evidence="1" type="ORF">UFOVP610_9</name>
</gene>
<organism evidence="1">
    <name type="scientific">uncultured Caudovirales phage</name>
    <dbReference type="NCBI Taxonomy" id="2100421"/>
    <lineage>
        <taxon>Viruses</taxon>
        <taxon>Duplodnaviria</taxon>
        <taxon>Heunggongvirae</taxon>
        <taxon>Uroviricota</taxon>
        <taxon>Caudoviricetes</taxon>
        <taxon>Peduoviridae</taxon>
        <taxon>Maltschvirus</taxon>
        <taxon>Maltschvirus maltsch</taxon>
    </lineage>
</organism>
<protein>
    <recommendedName>
        <fullName evidence="2">DNA transfer protein</fullName>
    </recommendedName>
</protein>